<evidence type="ECO:0000259" key="2">
    <source>
        <dbReference type="SMART" id="SM00953"/>
    </source>
</evidence>
<dbReference type="InterPro" id="IPR014914">
    <property type="entry name" value="RES_dom"/>
</dbReference>
<feature type="region of interest" description="Disordered" evidence="1">
    <location>
        <begin position="1"/>
        <end position="23"/>
    </location>
</feature>
<name>A0AAD1AHC4_9MICO</name>
<dbReference type="SMART" id="SM00953">
    <property type="entry name" value="RES"/>
    <property type="match status" value="1"/>
</dbReference>
<reference evidence="3 4" key="1">
    <citation type="submission" date="2018-03" db="EMBL/GenBank/DDBJ databases">
        <title>Bacteriophage NCPPB3778 and a type I-E CRISPR drive the evolution of the US Biological Select Agent, Rathayibacter toxicus.</title>
        <authorList>
            <person name="Davis E.W.II."/>
            <person name="Tabima J.F."/>
            <person name="Weisberg A.J."/>
            <person name="Dantas Lopes L."/>
            <person name="Wiseman M.S."/>
            <person name="Wiseman M.S."/>
            <person name="Pupko T."/>
            <person name="Belcher M.S."/>
            <person name="Sechler A.J."/>
            <person name="Tancos M.A."/>
            <person name="Schroeder B.K."/>
            <person name="Murray T.D."/>
            <person name="Luster D.G."/>
            <person name="Schneider W.L."/>
            <person name="Rogers E."/>
            <person name="Andreote F.D."/>
            <person name="Grunwald N.J."/>
            <person name="Putnam M.L."/>
            <person name="Chang J.H."/>
        </authorList>
    </citation>
    <scope>NUCLEOTIDE SEQUENCE [LARGE SCALE GENOMIC DNA]</scope>
    <source>
        <strain evidence="3 4">NCCPB 2253</strain>
    </source>
</reference>
<dbReference type="AlphaFoldDB" id="A0AAD1AHC4"/>
<dbReference type="EMBL" id="CP028130">
    <property type="protein sequence ID" value="AZZ56649.1"/>
    <property type="molecule type" value="Genomic_DNA"/>
</dbReference>
<organism evidence="3 4">
    <name type="scientific">Rathayibacter iranicus</name>
    <dbReference type="NCBI Taxonomy" id="59737"/>
    <lineage>
        <taxon>Bacteria</taxon>
        <taxon>Bacillati</taxon>
        <taxon>Actinomycetota</taxon>
        <taxon>Actinomycetes</taxon>
        <taxon>Micrococcales</taxon>
        <taxon>Microbacteriaceae</taxon>
        <taxon>Rathayibacter</taxon>
    </lineage>
</organism>
<evidence type="ECO:0000313" key="3">
    <source>
        <dbReference type="EMBL" id="AZZ56649.1"/>
    </source>
</evidence>
<evidence type="ECO:0000256" key="1">
    <source>
        <dbReference type="SAM" id="MobiDB-lite"/>
    </source>
</evidence>
<dbReference type="Pfam" id="PF08808">
    <property type="entry name" value="RES"/>
    <property type="match status" value="1"/>
</dbReference>
<feature type="domain" description="RES" evidence="2">
    <location>
        <begin position="51"/>
        <end position="186"/>
    </location>
</feature>
<evidence type="ECO:0000313" key="4">
    <source>
        <dbReference type="Proteomes" id="UP000283946"/>
    </source>
</evidence>
<dbReference type="Proteomes" id="UP000283946">
    <property type="component" value="Chromosome"/>
</dbReference>
<dbReference type="KEGG" id="ria:C7V51_12775"/>
<proteinExistence type="predicted"/>
<protein>
    <submittedName>
        <fullName evidence="3">RES domain-containing protein</fullName>
    </submittedName>
</protein>
<gene>
    <name evidence="3" type="ORF">C7V51_12775</name>
</gene>
<sequence length="212" mass="22244">MLRGAGDLVGRSESTLRPPDPGIDLARFPLREHRGGQRLHRAHLKSLNPWWFSSSQGRFDLAAPRGTLNLASSRETAARESLGGVLAAASTIPATVVSGRRVSSLEIPRSGFADFTAESASVFGIVPGDVSAPRADYGLTQTWATAIAAAGFDGIRSRSRFGSGCCLYVFGAAGEHPLGPVLATTTMRAVLAEMPGMTIEPTPASESLIVDP</sequence>
<accession>A0AAD1AHC4</accession>